<evidence type="ECO:0000313" key="10">
    <source>
        <dbReference type="Proteomes" id="UP000188273"/>
    </source>
</evidence>
<dbReference type="AlphaFoldDB" id="A0A1Q2HQG3"/>
<evidence type="ECO:0000256" key="1">
    <source>
        <dbReference type="ARBA" id="ARBA00004141"/>
    </source>
</evidence>
<feature type="transmembrane region" description="Helical" evidence="7">
    <location>
        <begin position="278"/>
        <end position="299"/>
    </location>
</feature>
<name>A0A1Q2HQG3_9BACT</name>
<evidence type="ECO:0000256" key="3">
    <source>
        <dbReference type="ARBA" id="ARBA00022679"/>
    </source>
</evidence>
<keyword evidence="10" id="KW-1185">Reference proteome</keyword>
<feature type="domain" description="Bacterial sugar transferase" evidence="8">
    <location>
        <begin position="273"/>
        <end position="455"/>
    </location>
</feature>
<reference evidence="10" key="1">
    <citation type="submission" date="2017-02" db="EMBL/GenBank/DDBJ databases">
        <title>Comparative genomics and description of representatives of a novel lineage of planctomycetes thriving in anoxic sediments.</title>
        <authorList>
            <person name="Spring S."/>
            <person name="Bunk B."/>
            <person name="Sproer C."/>
            <person name="Klenk H.-P."/>
        </authorList>
    </citation>
    <scope>NUCLEOTIDE SEQUENCE [LARGE SCALE GENOMIC DNA]</scope>
    <source>
        <strain evidence="10">L21-RPul-D3</strain>
    </source>
</reference>
<feature type="transmembrane region" description="Helical" evidence="7">
    <location>
        <begin position="114"/>
        <end position="131"/>
    </location>
</feature>
<keyword evidence="4 7" id="KW-0812">Transmembrane</keyword>
<gene>
    <name evidence="9" type="primary">wcaJ</name>
    <name evidence="9" type="ORF">L21SP3_01418</name>
</gene>
<protein>
    <submittedName>
        <fullName evidence="9">UDP-glucose:undecaprenyl-phosphate glucose-1-phosphate transferase</fullName>
        <ecNumber evidence="9">2.7.8.31</ecNumber>
    </submittedName>
</protein>
<keyword evidence="5 7" id="KW-1133">Transmembrane helix</keyword>
<proteinExistence type="inferred from homology"/>
<comment type="subcellular location">
    <subcellularLocation>
        <location evidence="1">Membrane</location>
        <topology evidence="1">Multi-pass membrane protein</topology>
    </subcellularLocation>
</comment>
<evidence type="ECO:0000256" key="7">
    <source>
        <dbReference type="SAM" id="Phobius"/>
    </source>
</evidence>
<dbReference type="PANTHER" id="PTHR30576:SF0">
    <property type="entry name" value="UNDECAPRENYL-PHOSPHATE N-ACETYLGALACTOSAMINYL 1-PHOSPHATE TRANSFERASE-RELATED"/>
    <property type="match status" value="1"/>
</dbReference>
<dbReference type="InterPro" id="IPR017475">
    <property type="entry name" value="EPS_sugar_tfrase"/>
</dbReference>
<organism evidence="9 10">
    <name type="scientific">Sedimentisphaera cyanobacteriorum</name>
    <dbReference type="NCBI Taxonomy" id="1940790"/>
    <lineage>
        <taxon>Bacteria</taxon>
        <taxon>Pseudomonadati</taxon>
        <taxon>Planctomycetota</taxon>
        <taxon>Phycisphaerae</taxon>
        <taxon>Sedimentisphaerales</taxon>
        <taxon>Sedimentisphaeraceae</taxon>
        <taxon>Sedimentisphaera</taxon>
    </lineage>
</organism>
<dbReference type="STRING" id="1940790.L21SP3_01418"/>
<comment type="similarity">
    <text evidence="2">Belongs to the bacterial sugar transferase family.</text>
</comment>
<dbReference type="EC" id="2.7.8.31" evidence="9"/>
<evidence type="ECO:0000259" key="8">
    <source>
        <dbReference type="Pfam" id="PF02397"/>
    </source>
</evidence>
<accession>A0A1Q2HQG3</accession>
<evidence type="ECO:0000256" key="2">
    <source>
        <dbReference type="ARBA" id="ARBA00006464"/>
    </source>
</evidence>
<dbReference type="InterPro" id="IPR003362">
    <property type="entry name" value="Bact_transf"/>
</dbReference>
<dbReference type="EMBL" id="CP019633">
    <property type="protein sequence ID" value="AQQ09610.1"/>
    <property type="molecule type" value="Genomic_DNA"/>
</dbReference>
<dbReference type="Proteomes" id="UP000188273">
    <property type="component" value="Chromosome"/>
</dbReference>
<dbReference type="KEGG" id="pbu:L21SP3_01418"/>
<dbReference type="GO" id="GO:0089702">
    <property type="term" value="F:undecaprenyl-phosphate glucose phosphotransferase activity"/>
    <property type="evidence" value="ECO:0007669"/>
    <property type="project" value="UniProtKB-EC"/>
</dbReference>
<evidence type="ECO:0000256" key="5">
    <source>
        <dbReference type="ARBA" id="ARBA00022989"/>
    </source>
</evidence>
<feature type="transmembrane region" description="Helical" evidence="7">
    <location>
        <begin position="18"/>
        <end position="37"/>
    </location>
</feature>
<keyword evidence="3 9" id="KW-0808">Transferase</keyword>
<evidence type="ECO:0000313" key="9">
    <source>
        <dbReference type="EMBL" id="AQQ09610.1"/>
    </source>
</evidence>
<dbReference type="PANTHER" id="PTHR30576">
    <property type="entry name" value="COLANIC BIOSYNTHESIS UDP-GLUCOSE LIPID CARRIER TRANSFERASE"/>
    <property type="match status" value="1"/>
</dbReference>
<feature type="transmembrane region" description="Helical" evidence="7">
    <location>
        <begin position="82"/>
        <end position="108"/>
    </location>
</feature>
<dbReference type="OrthoDB" id="9766874at2"/>
<keyword evidence="6 7" id="KW-0472">Membrane</keyword>
<dbReference type="GO" id="GO:0016020">
    <property type="term" value="C:membrane"/>
    <property type="evidence" value="ECO:0007669"/>
    <property type="project" value="UniProtKB-SubCell"/>
</dbReference>
<feature type="transmembrane region" description="Helical" evidence="7">
    <location>
        <begin position="49"/>
        <end position="70"/>
    </location>
</feature>
<sequence length="459" mass="52098">MPPQIVSSIFESRNGHRWIFWDLLACFLSLFLAMTFTPANTLTFLGLKVSISIVYAVLTTVVIRLCGVSVPGKDFSYSRLELFFATAIGTGVSFLCLQFLGSLCYYQFARTVTATILIFTFVSIFIPRLLAIEFMMVKAVKIALYPSGPNAEALQERLKEKTNFEVAAVLCDSRYSGELKDGIMIDLQENSKDEIIKELKNKQVEMVVLCEIKDLPQKTGKILMDVPLYGIDILSKGAFVENYFREISLNYANLHWMASHRSLPGNTAIFSAKRIFDILVAGIVFLLSLPLWPLIALAIRIDSKGKAMFVQQRVGMYGKLFNVYKFRTMVDGAEKNGTHWTVESDARITKLGSFLRKTRLDELPQLINILKGNMSIVGPRPEAVKLARMYEAQIPYYHRRYLVPPGLTGWAQICYKYGASVEDSRRKLEYDLYYIRHLSLLFDVQIIIKTIPSIMKGSR</sequence>
<evidence type="ECO:0000256" key="6">
    <source>
        <dbReference type="ARBA" id="ARBA00023136"/>
    </source>
</evidence>
<dbReference type="Pfam" id="PF02397">
    <property type="entry name" value="Bac_transf"/>
    <property type="match status" value="1"/>
</dbReference>
<dbReference type="NCBIfam" id="TIGR03025">
    <property type="entry name" value="EPS_sugtrans"/>
    <property type="match status" value="1"/>
</dbReference>
<dbReference type="RefSeq" id="WP_077540192.1">
    <property type="nucleotide sequence ID" value="NZ_CP019633.1"/>
</dbReference>
<evidence type="ECO:0000256" key="4">
    <source>
        <dbReference type="ARBA" id="ARBA00022692"/>
    </source>
</evidence>